<keyword evidence="2" id="KW-1185">Reference proteome</keyword>
<proteinExistence type="predicted"/>
<accession>J1JT45</accession>
<dbReference type="HOGENOM" id="CLU_3425531_0_0_5"/>
<dbReference type="AlphaFoldDB" id="J1JT45"/>
<reference evidence="1 2" key="1">
    <citation type="submission" date="2012-03" db="EMBL/GenBank/DDBJ databases">
        <title>The Genome Sequence of Bartonella melophagi K-2C.</title>
        <authorList>
            <consortium name="The Broad Institute Genome Sequencing Platform"/>
            <consortium name="The Broad Institute Genome Sequencing Center for Infectious Disease"/>
            <person name="Feldgarden M."/>
            <person name="Kirby J."/>
            <person name="Kosoy M."/>
            <person name="Birtles R."/>
            <person name="Probert W.S."/>
            <person name="Chiaraviglio L."/>
            <person name="Young S.K."/>
            <person name="Zeng Q."/>
            <person name="Gargeya S."/>
            <person name="Fitzgerald M."/>
            <person name="Haas B."/>
            <person name="Abouelleil A."/>
            <person name="Alvarado L."/>
            <person name="Arachchi H.M."/>
            <person name="Berlin A."/>
            <person name="Chapman S.B."/>
            <person name="Gearin G."/>
            <person name="Goldberg J."/>
            <person name="Griggs A."/>
            <person name="Gujja S."/>
            <person name="Hansen M."/>
            <person name="Heiman D."/>
            <person name="Howarth C."/>
            <person name="Larimer J."/>
            <person name="Lui A."/>
            <person name="MacDonald P.J.P."/>
            <person name="McCowen C."/>
            <person name="Montmayeur A."/>
            <person name="Murphy C."/>
            <person name="Neiman D."/>
            <person name="Pearson M."/>
            <person name="Priest M."/>
            <person name="Roberts A."/>
            <person name="Saif S."/>
            <person name="Shea T."/>
            <person name="Sisk P."/>
            <person name="Stolte C."/>
            <person name="Sykes S."/>
            <person name="Wortman J."/>
            <person name="Nusbaum C."/>
            <person name="Birren B."/>
        </authorList>
    </citation>
    <scope>NUCLEOTIDE SEQUENCE [LARGE SCALE GENOMIC DNA]</scope>
    <source>
        <strain evidence="1 2">K-2C</strain>
    </source>
</reference>
<feature type="non-terminal residue" evidence="1">
    <location>
        <position position="22"/>
    </location>
</feature>
<dbReference type="EMBL" id="AIMA01000041">
    <property type="protein sequence ID" value="EJF87645.1"/>
    <property type="molecule type" value="Genomic_DNA"/>
</dbReference>
<dbReference type="Proteomes" id="UP000009017">
    <property type="component" value="Unassembled WGS sequence"/>
</dbReference>
<comment type="caution">
    <text evidence="1">The sequence shown here is derived from an EMBL/GenBank/DDBJ whole genome shotgun (WGS) entry which is preliminary data.</text>
</comment>
<name>J1JT45_9HYPH</name>
<sequence>MNEQFFVNADEILLLVCSGDYH</sequence>
<evidence type="ECO:0000313" key="2">
    <source>
        <dbReference type="Proteomes" id="UP000009017"/>
    </source>
</evidence>
<organism evidence="1 2">
    <name type="scientific">Bartonella melophagi K-2C</name>
    <dbReference type="NCBI Taxonomy" id="1094557"/>
    <lineage>
        <taxon>Bacteria</taxon>
        <taxon>Pseudomonadati</taxon>
        <taxon>Pseudomonadota</taxon>
        <taxon>Alphaproteobacteria</taxon>
        <taxon>Hyphomicrobiales</taxon>
        <taxon>Bartonellaceae</taxon>
        <taxon>Bartonella</taxon>
    </lineage>
</organism>
<protein>
    <submittedName>
        <fullName evidence="1">Uncharacterized protein</fullName>
    </submittedName>
</protein>
<gene>
    <name evidence="1" type="ORF">ME3_01324</name>
</gene>
<evidence type="ECO:0000313" key="1">
    <source>
        <dbReference type="EMBL" id="EJF87645.1"/>
    </source>
</evidence>